<sequence>MDKQDFSTTFLVDQTPMEVFDAINDIGGWWTENFEGGSQKLNDEYSVRFGDVHYSKQKLIEVIPGEKVVWLITDSKLTFVEHQTEWTGTKVSFEISKQGDKTQVHFTHHGLVPRFECFNGCSKGWEQYAQHSLHSFITTGKGMPAKKGA</sequence>
<reference evidence="4" key="1">
    <citation type="journal article" date="2019" name="Int. J. Syst. Evol. Microbiol.">
        <title>The Global Catalogue of Microorganisms (GCM) 10K type strain sequencing project: providing services to taxonomists for standard genome sequencing and annotation.</title>
        <authorList>
            <consortium name="The Broad Institute Genomics Platform"/>
            <consortium name="The Broad Institute Genome Sequencing Center for Infectious Disease"/>
            <person name="Wu L."/>
            <person name="Ma J."/>
        </authorList>
    </citation>
    <scope>NUCLEOTIDE SEQUENCE [LARGE SCALE GENOMIC DNA]</scope>
    <source>
        <strain evidence="4">JCM 16601</strain>
    </source>
</reference>
<gene>
    <name evidence="3" type="ORF">GCM10022210_26920</name>
</gene>
<dbReference type="CDD" id="cd07814">
    <property type="entry name" value="SRPBCC_CalC_Aha1-like"/>
    <property type="match status" value="1"/>
</dbReference>
<organism evidence="3 4">
    <name type="scientific">Mucilaginibacter dorajii</name>
    <dbReference type="NCBI Taxonomy" id="692994"/>
    <lineage>
        <taxon>Bacteria</taxon>
        <taxon>Pseudomonadati</taxon>
        <taxon>Bacteroidota</taxon>
        <taxon>Sphingobacteriia</taxon>
        <taxon>Sphingobacteriales</taxon>
        <taxon>Sphingobacteriaceae</taxon>
        <taxon>Mucilaginibacter</taxon>
    </lineage>
</organism>
<dbReference type="Proteomes" id="UP001500742">
    <property type="component" value="Unassembled WGS sequence"/>
</dbReference>
<dbReference type="Pfam" id="PF08327">
    <property type="entry name" value="AHSA1"/>
    <property type="match status" value="1"/>
</dbReference>
<keyword evidence="4" id="KW-1185">Reference proteome</keyword>
<protein>
    <submittedName>
        <fullName evidence="3">SRPBCC domain-containing protein</fullName>
    </submittedName>
</protein>
<proteinExistence type="inferred from homology"/>
<evidence type="ECO:0000313" key="4">
    <source>
        <dbReference type="Proteomes" id="UP001500742"/>
    </source>
</evidence>
<name>A0ABP7Q1W5_9SPHI</name>
<dbReference type="SUPFAM" id="SSF55961">
    <property type="entry name" value="Bet v1-like"/>
    <property type="match status" value="1"/>
</dbReference>
<feature type="domain" description="Activator of Hsp90 ATPase homologue 1/2-like C-terminal" evidence="2">
    <location>
        <begin position="35"/>
        <end position="134"/>
    </location>
</feature>
<comment type="caution">
    <text evidence="3">The sequence shown here is derived from an EMBL/GenBank/DDBJ whole genome shotgun (WGS) entry which is preliminary data.</text>
</comment>
<dbReference type="RefSeq" id="WP_259087654.1">
    <property type="nucleotide sequence ID" value="NZ_BAAAZC010000019.1"/>
</dbReference>
<dbReference type="Gene3D" id="3.30.530.20">
    <property type="match status" value="1"/>
</dbReference>
<accession>A0ABP7Q1W5</accession>
<dbReference type="InterPro" id="IPR013538">
    <property type="entry name" value="ASHA1/2-like_C"/>
</dbReference>
<comment type="similarity">
    <text evidence="1">Belongs to the AHA1 family.</text>
</comment>
<evidence type="ECO:0000259" key="2">
    <source>
        <dbReference type="Pfam" id="PF08327"/>
    </source>
</evidence>
<evidence type="ECO:0000313" key="3">
    <source>
        <dbReference type="EMBL" id="GAA3975116.1"/>
    </source>
</evidence>
<dbReference type="InterPro" id="IPR023393">
    <property type="entry name" value="START-like_dom_sf"/>
</dbReference>
<dbReference type="EMBL" id="BAAAZC010000019">
    <property type="protein sequence ID" value="GAA3975116.1"/>
    <property type="molecule type" value="Genomic_DNA"/>
</dbReference>
<evidence type="ECO:0000256" key="1">
    <source>
        <dbReference type="ARBA" id="ARBA00006817"/>
    </source>
</evidence>